<accession>A0A1H9VI26</accession>
<sequence length="300" mass="31721">MPSMTDLAADEARQLLLANADRAVTGRLDDPALFAAVVGVERLVVATGSADPEVLRAALEGRLPEHGHGSDVAALVAEGERHVVAGLARRANRQPVDAALVNPGAGSYEVTTDATLVRAAVRAAQRSLDAMPYYGIRYGERGSRFASTDSAWLISLAHLGEERATRQVAWLCRVLAGRGMPSWLMELHLVELVAEVRAAAGDEAVGALPAAAAALTAARRGHVDDELLDLADRWTEDVVGEAVPVPRTGALLAAAVADTLTGVATDDHVLLDWLIDPARVRPEVADALRTVRQRVRAAAR</sequence>
<gene>
    <name evidence="1" type="ORF">SAMN05216199_2351</name>
</gene>
<reference evidence="2" key="1">
    <citation type="submission" date="2016-10" db="EMBL/GenBank/DDBJ databases">
        <authorList>
            <person name="Varghese N."/>
            <person name="Submissions S."/>
        </authorList>
    </citation>
    <scope>NUCLEOTIDE SEQUENCE [LARGE SCALE GENOMIC DNA]</scope>
    <source>
        <strain evidence="2">CGMCC 1.6963</strain>
    </source>
</reference>
<dbReference type="AlphaFoldDB" id="A0A1H9VI26"/>
<dbReference type="Proteomes" id="UP000199019">
    <property type="component" value="Unassembled WGS sequence"/>
</dbReference>
<proteinExistence type="predicted"/>
<dbReference type="EMBL" id="FOHB01000004">
    <property type="protein sequence ID" value="SES21229.1"/>
    <property type="molecule type" value="Genomic_DNA"/>
</dbReference>
<protein>
    <submittedName>
        <fullName evidence="1">Uncharacterized protein</fullName>
    </submittedName>
</protein>
<organism evidence="1 2">
    <name type="scientific">Pedococcus cremeus</name>
    <dbReference type="NCBI Taxonomy" id="587636"/>
    <lineage>
        <taxon>Bacteria</taxon>
        <taxon>Bacillati</taxon>
        <taxon>Actinomycetota</taxon>
        <taxon>Actinomycetes</taxon>
        <taxon>Micrococcales</taxon>
        <taxon>Intrasporangiaceae</taxon>
        <taxon>Pedococcus</taxon>
    </lineage>
</organism>
<evidence type="ECO:0000313" key="1">
    <source>
        <dbReference type="EMBL" id="SES21229.1"/>
    </source>
</evidence>
<name>A0A1H9VI26_9MICO</name>
<evidence type="ECO:0000313" key="2">
    <source>
        <dbReference type="Proteomes" id="UP000199019"/>
    </source>
</evidence>
<keyword evidence="2" id="KW-1185">Reference proteome</keyword>